<evidence type="ECO:0000313" key="2">
    <source>
        <dbReference type="Proteomes" id="UP001153678"/>
    </source>
</evidence>
<sequence>MNRNPILRGLIGKQLQLDGQVIHQLAGISERYGRNEKLLPYEK</sequence>
<keyword evidence="2" id="KW-1185">Reference proteome</keyword>
<comment type="caution">
    <text evidence="1">The sequence shown here is derived from an EMBL/GenBank/DDBJ whole genome shotgun (WGS) entry which is preliminary data.</text>
</comment>
<proteinExistence type="predicted"/>
<name>A0A9W4SEI6_9GLOM</name>
<protein>
    <submittedName>
        <fullName evidence="1">14327_t:CDS:1</fullName>
    </submittedName>
</protein>
<organism evidence="1 2">
    <name type="scientific">Funneliformis geosporum</name>
    <dbReference type="NCBI Taxonomy" id="1117311"/>
    <lineage>
        <taxon>Eukaryota</taxon>
        <taxon>Fungi</taxon>
        <taxon>Fungi incertae sedis</taxon>
        <taxon>Mucoromycota</taxon>
        <taxon>Glomeromycotina</taxon>
        <taxon>Glomeromycetes</taxon>
        <taxon>Glomerales</taxon>
        <taxon>Glomeraceae</taxon>
        <taxon>Funneliformis</taxon>
    </lineage>
</organism>
<accession>A0A9W4SEI6</accession>
<gene>
    <name evidence="1" type="ORF">FWILDA_LOCUS2364</name>
</gene>
<reference evidence="1" key="1">
    <citation type="submission" date="2022-08" db="EMBL/GenBank/DDBJ databases">
        <authorList>
            <person name="Kallberg Y."/>
            <person name="Tangrot J."/>
            <person name="Rosling A."/>
        </authorList>
    </citation>
    <scope>NUCLEOTIDE SEQUENCE</scope>
    <source>
        <strain evidence="1">Wild A</strain>
    </source>
</reference>
<dbReference type="AlphaFoldDB" id="A0A9W4SEI6"/>
<evidence type="ECO:0000313" key="1">
    <source>
        <dbReference type="EMBL" id="CAI2166025.1"/>
    </source>
</evidence>
<dbReference type="Proteomes" id="UP001153678">
    <property type="component" value="Unassembled WGS sequence"/>
</dbReference>
<dbReference type="EMBL" id="CAMKVN010000268">
    <property type="protein sequence ID" value="CAI2166025.1"/>
    <property type="molecule type" value="Genomic_DNA"/>
</dbReference>